<protein>
    <submittedName>
        <fullName evidence="1">Uncharacterized protein</fullName>
    </submittedName>
</protein>
<sequence length="99" mass="11818">MPEISRDEFQKLQAAAERLPRCWYLFRHSNSPGKVNFQYSFFIREFIKTNPVRAFKALDSAPEEPVIQLSAKDYSYFKQCLDVTHYLEYLIEQGRDFSR</sequence>
<evidence type="ECO:0000313" key="2">
    <source>
        <dbReference type="Proteomes" id="UP000287239"/>
    </source>
</evidence>
<comment type="caution">
    <text evidence="1">The sequence shown here is derived from an EMBL/GenBank/DDBJ whole genome shotgun (WGS) entry which is preliminary data.</text>
</comment>
<keyword evidence="2" id="KW-1185">Reference proteome</keyword>
<reference evidence="1 2" key="1">
    <citation type="submission" date="2017-05" db="EMBL/GenBank/DDBJ databases">
        <title>Vagococcus spp. assemblies.</title>
        <authorList>
            <person name="Gulvik C.A."/>
        </authorList>
    </citation>
    <scope>NUCLEOTIDE SEQUENCE [LARGE SCALE GENOMIC DNA]</scope>
    <source>
        <strain evidence="1 2">NCFB 2777</strain>
    </source>
</reference>
<evidence type="ECO:0000313" key="1">
    <source>
        <dbReference type="EMBL" id="RST93029.1"/>
    </source>
</evidence>
<name>A0A429ZH91_9ENTE</name>
<proteinExistence type="predicted"/>
<accession>A0A429ZH91</accession>
<dbReference type="GeneID" id="98569095"/>
<dbReference type="Proteomes" id="UP000287239">
    <property type="component" value="Unassembled WGS sequence"/>
</dbReference>
<organism evidence="1 2">
    <name type="scientific">Vagococcus salmoninarum</name>
    <dbReference type="NCBI Taxonomy" id="2739"/>
    <lineage>
        <taxon>Bacteria</taxon>
        <taxon>Bacillati</taxon>
        <taxon>Bacillota</taxon>
        <taxon>Bacilli</taxon>
        <taxon>Lactobacillales</taxon>
        <taxon>Enterococcaceae</taxon>
        <taxon>Vagococcus</taxon>
    </lineage>
</organism>
<gene>
    <name evidence="1" type="ORF">CBF35_12165</name>
</gene>
<dbReference type="EMBL" id="NGJU01000020">
    <property type="protein sequence ID" value="RST93029.1"/>
    <property type="molecule type" value="Genomic_DNA"/>
</dbReference>
<dbReference type="RefSeq" id="WP_126781491.1">
    <property type="nucleotide sequence ID" value="NZ_NGJU01000020.1"/>
</dbReference>
<dbReference type="AlphaFoldDB" id="A0A429ZH91"/>